<accession>A0ABN7UG50</accession>
<evidence type="ECO:0000313" key="2">
    <source>
        <dbReference type="EMBL" id="CAG8572184.1"/>
    </source>
</evidence>
<gene>
    <name evidence="2" type="ORF">GMARGA_LOCUS5539</name>
</gene>
<dbReference type="Proteomes" id="UP000789901">
    <property type="component" value="Unassembled WGS sequence"/>
</dbReference>
<proteinExistence type="predicted"/>
<sequence>MDKTENEYQLGLKYLSGDENTIDYCKHRKHSKAAALAVGVAFILYINIVVARKKLIGMKKNYEQIFEKAFQHFKKSAEMGN</sequence>
<evidence type="ECO:0000313" key="3">
    <source>
        <dbReference type="Proteomes" id="UP000789901"/>
    </source>
</evidence>
<keyword evidence="3" id="KW-1185">Reference proteome</keyword>
<feature type="non-terminal residue" evidence="2">
    <location>
        <position position="81"/>
    </location>
</feature>
<keyword evidence="1" id="KW-0812">Transmembrane</keyword>
<reference evidence="2 3" key="1">
    <citation type="submission" date="2021-06" db="EMBL/GenBank/DDBJ databases">
        <authorList>
            <person name="Kallberg Y."/>
            <person name="Tangrot J."/>
            <person name="Rosling A."/>
        </authorList>
    </citation>
    <scope>NUCLEOTIDE SEQUENCE [LARGE SCALE GENOMIC DNA]</scope>
    <source>
        <strain evidence="2 3">120-4 pot B 10/14</strain>
    </source>
</reference>
<keyword evidence="1" id="KW-0472">Membrane</keyword>
<dbReference type="EMBL" id="CAJVQB010002368">
    <property type="protein sequence ID" value="CAG8572184.1"/>
    <property type="molecule type" value="Genomic_DNA"/>
</dbReference>
<evidence type="ECO:0000256" key="1">
    <source>
        <dbReference type="SAM" id="Phobius"/>
    </source>
</evidence>
<protein>
    <submittedName>
        <fullName evidence="2">18328_t:CDS:1</fullName>
    </submittedName>
</protein>
<feature type="transmembrane region" description="Helical" evidence="1">
    <location>
        <begin position="33"/>
        <end position="51"/>
    </location>
</feature>
<comment type="caution">
    <text evidence="2">The sequence shown here is derived from an EMBL/GenBank/DDBJ whole genome shotgun (WGS) entry which is preliminary data.</text>
</comment>
<keyword evidence="1" id="KW-1133">Transmembrane helix</keyword>
<organism evidence="2 3">
    <name type="scientific">Gigaspora margarita</name>
    <dbReference type="NCBI Taxonomy" id="4874"/>
    <lineage>
        <taxon>Eukaryota</taxon>
        <taxon>Fungi</taxon>
        <taxon>Fungi incertae sedis</taxon>
        <taxon>Mucoromycota</taxon>
        <taxon>Glomeromycotina</taxon>
        <taxon>Glomeromycetes</taxon>
        <taxon>Diversisporales</taxon>
        <taxon>Gigasporaceae</taxon>
        <taxon>Gigaspora</taxon>
    </lineage>
</organism>
<name>A0ABN7UG50_GIGMA</name>